<comment type="caution">
    <text evidence="1">The sequence shown here is derived from an EMBL/GenBank/DDBJ whole genome shotgun (WGS) entry which is preliminary data.</text>
</comment>
<proteinExistence type="predicted"/>
<dbReference type="Proteomes" id="UP000314294">
    <property type="component" value="Unassembled WGS sequence"/>
</dbReference>
<evidence type="ECO:0000313" key="2">
    <source>
        <dbReference type="Proteomes" id="UP000314294"/>
    </source>
</evidence>
<keyword evidence="2" id="KW-1185">Reference proteome</keyword>
<dbReference type="AlphaFoldDB" id="A0A4Z2J1W3"/>
<sequence length="115" mass="12219">MKKMKIKRWFAPPQGCVTHPPQKSRVQYKTPDFGYFSVRVRVHGFDSEVLSEQTHGQILSPGSAVSASDTGAVLVRQHGRASLKNSGGSPGSCPVRMDTLMVGIGGGGVAISPIL</sequence>
<reference evidence="1 2" key="1">
    <citation type="submission" date="2019-03" db="EMBL/GenBank/DDBJ databases">
        <title>First draft genome of Liparis tanakae, snailfish: a comprehensive survey of snailfish specific genes.</title>
        <authorList>
            <person name="Kim W."/>
            <person name="Song I."/>
            <person name="Jeong J.-H."/>
            <person name="Kim D."/>
            <person name="Kim S."/>
            <person name="Ryu S."/>
            <person name="Song J.Y."/>
            <person name="Lee S.K."/>
        </authorList>
    </citation>
    <scope>NUCLEOTIDE SEQUENCE [LARGE SCALE GENOMIC DNA]</scope>
    <source>
        <tissue evidence="1">Muscle</tissue>
    </source>
</reference>
<organism evidence="1 2">
    <name type="scientific">Liparis tanakae</name>
    <name type="common">Tanaka's snailfish</name>
    <dbReference type="NCBI Taxonomy" id="230148"/>
    <lineage>
        <taxon>Eukaryota</taxon>
        <taxon>Metazoa</taxon>
        <taxon>Chordata</taxon>
        <taxon>Craniata</taxon>
        <taxon>Vertebrata</taxon>
        <taxon>Euteleostomi</taxon>
        <taxon>Actinopterygii</taxon>
        <taxon>Neopterygii</taxon>
        <taxon>Teleostei</taxon>
        <taxon>Neoteleostei</taxon>
        <taxon>Acanthomorphata</taxon>
        <taxon>Eupercaria</taxon>
        <taxon>Perciformes</taxon>
        <taxon>Cottioidei</taxon>
        <taxon>Cottales</taxon>
        <taxon>Liparidae</taxon>
        <taxon>Liparis</taxon>
    </lineage>
</organism>
<accession>A0A4Z2J1W3</accession>
<dbReference type="EMBL" id="SRLO01000027">
    <property type="protein sequence ID" value="TNN84335.1"/>
    <property type="molecule type" value="Genomic_DNA"/>
</dbReference>
<evidence type="ECO:0000313" key="1">
    <source>
        <dbReference type="EMBL" id="TNN84335.1"/>
    </source>
</evidence>
<gene>
    <name evidence="1" type="ORF">EYF80_005328</name>
</gene>
<name>A0A4Z2J1W3_9TELE</name>
<protein>
    <submittedName>
        <fullName evidence="1">Uncharacterized protein</fullName>
    </submittedName>
</protein>